<feature type="transmembrane region" description="Helical" evidence="1">
    <location>
        <begin position="180"/>
        <end position="201"/>
    </location>
</feature>
<feature type="chain" id="PRO_5045945446" description="Protein sleepless" evidence="2">
    <location>
        <begin position="22"/>
        <end position="202"/>
    </location>
</feature>
<protein>
    <recommendedName>
        <fullName evidence="5">Protein sleepless</fullName>
    </recommendedName>
</protein>
<dbReference type="Proteomes" id="UP001642540">
    <property type="component" value="Unassembled WGS sequence"/>
</dbReference>
<evidence type="ECO:0000256" key="1">
    <source>
        <dbReference type="SAM" id="Phobius"/>
    </source>
</evidence>
<evidence type="ECO:0000256" key="2">
    <source>
        <dbReference type="SAM" id="SignalP"/>
    </source>
</evidence>
<organism evidence="3 4">
    <name type="scientific">Orchesella dallaii</name>
    <dbReference type="NCBI Taxonomy" id="48710"/>
    <lineage>
        <taxon>Eukaryota</taxon>
        <taxon>Metazoa</taxon>
        <taxon>Ecdysozoa</taxon>
        <taxon>Arthropoda</taxon>
        <taxon>Hexapoda</taxon>
        <taxon>Collembola</taxon>
        <taxon>Entomobryomorpha</taxon>
        <taxon>Entomobryoidea</taxon>
        <taxon>Orchesellidae</taxon>
        <taxon>Orchesellinae</taxon>
        <taxon>Orchesella</taxon>
    </lineage>
</organism>
<proteinExistence type="predicted"/>
<keyword evidence="1" id="KW-1133">Transmembrane helix</keyword>
<gene>
    <name evidence="3" type="ORF">ODALV1_LOCUS22307</name>
</gene>
<evidence type="ECO:0008006" key="5">
    <source>
        <dbReference type="Google" id="ProtNLM"/>
    </source>
</evidence>
<name>A0ABP1RHQ3_9HEXA</name>
<keyword evidence="4" id="KW-1185">Reference proteome</keyword>
<comment type="caution">
    <text evidence="3">The sequence shown here is derived from an EMBL/GenBank/DDBJ whole genome shotgun (WGS) entry which is preliminary data.</text>
</comment>
<evidence type="ECO:0000313" key="3">
    <source>
        <dbReference type="EMBL" id="CAL8128541.1"/>
    </source>
</evidence>
<reference evidence="3 4" key="1">
    <citation type="submission" date="2024-08" db="EMBL/GenBank/DDBJ databases">
        <authorList>
            <person name="Cucini C."/>
            <person name="Frati F."/>
        </authorList>
    </citation>
    <scope>NUCLEOTIDE SEQUENCE [LARGE SCALE GENOMIC DNA]</scope>
</reference>
<accession>A0ABP1RHQ3</accession>
<evidence type="ECO:0000313" key="4">
    <source>
        <dbReference type="Proteomes" id="UP001642540"/>
    </source>
</evidence>
<keyword evidence="1" id="KW-0812">Transmembrane</keyword>
<feature type="signal peptide" evidence="2">
    <location>
        <begin position="1"/>
        <end position="21"/>
    </location>
</feature>
<keyword evidence="1" id="KW-0472">Membrane</keyword>
<dbReference type="EMBL" id="CAXLJM020000075">
    <property type="protein sequence ID" value="CAL8128541.1"/>
    <property type="molecule type" value="Genomic_DNA"/>
</dbReference>
<sequence>MFKFTVLSTVLLLVFASSSEALKCYSCSHQSFESDSSDTGDIACKDGPLDSSFSEDCGSLKYVEVAENVFVPTDSYLGRNVKNATVISPDEQRQYGELGCIKLAIAGVQPLTSVRSEYIYRDCLLLFEVNNKCYANKNSKIGDDIDDSLLKAYVALSGVVFSDDSDVDVCSCNGDLCNGAVTTFTASALLLIATTLLLQFVK</sequence>
<keyword evidence="2" id="KW-0732">Signal</keyword>